<dbReference type="Proteomes" id="UP000695000">
    <property type="component" value="Unplaced"/>
</dbReference>
<dbReference type="InterPro" id="IPR050468">
    <property type="entry name" value="Cuticle_Struct_Prot"/>
</dbReference>
<evidence type="ECO:0000256" key="2">
    <source>
        <dbReference type="PROSITE-ProRule" id="PRU00497"/>
    </source>
</evidence>
<dbReference type="PRINTS" id="PR00947">
    <property type="entry name" value="CUTICLE"/>
</dbReference>
<protein>
    <submittedName>
        <fullName evidence="5">Endocuticle structural glycoprotein SgAbd-8-like</fullName>
    </submittedName>
</protein>
<dbReference type="RefSeq" id="XP_017785743.1">
    <property type="nucleotide sequence ID" value="XM_017930254.1"/>
</dbReference>
<dbReference type="InterPro" id="IPR031311">
    <property type="entry name" value="CHIT_BIND_RR_consensus"/>
</dbReference>
<evidence type="ECO:0000313" key="4">
    <source>
        <dbReference type="Proteomes" id="UP000695000"/>
    </source>
</evidence>
<evidence type="ECO:0000313" key="5">
    <source>
        <dbReference type="RefSeq" id="XP_017785743.1"/>
    </source>
</evidence>
<dbReference type="PROSITE" id="PS51155">
    <property type="entry name" value="CHIT_BIND_RR_2"/>
    <property type="match status" value="1"/>
</dbReference>
<keyword evidence="4" id="KW-1185">Reference proteome</keyword>
<proteinExistence type="predicted"/>
<name>A0ABM1NFZ3_NICVS</name>
<keyword evidence="1 2" id="KW-0193">Cuticle</keyword>
<dbReference type="InterPro" id="IPR000618">
    <property type="entry name" value="Insect_cuticle"/>
</dbReference>
<dbReference type="GeneID" id="108568906"/>
<evidence type="ECO:0000256" key="1">
    <source>
        <dbReference type="ARBA" id="ARBA00022460"/>
    </source>
</evidence>
<accession>A0ABM1NFZ3</accession>
<dbReference type="PROSITE" id="PS00233">
    <property type="entry name" value="CHIT_BIND_RR_1"/>
    <property type="match status" value="1"/>
</dbReference>
<reference evidence="5" key="1">
    <citation type="submission" date="2025-08" db="UniProtKB">
        <authorList>
            <consortium name="RefSeq"/>
        </authorList>
    </citation>
    <scope>IDENTIFICATION</scope>
    <source>
        <tissue evidence="5">Whole Larva</tissue>
    </source>
</reference>
<keyword evidence="3" id="KW-0732">Signal</keyword>
<feature type="chain" id="PRO_5045939914" evidence="3">
    <location>
        <begin position="19"/>
        <end position="165"/>
    </location>
</feature>
<dbReference type="PANTHER" id="PTHR10380">
    <property type="entry name" value="CUTICLE PROTEIN"/>
    <property type="match status" value="1"/>
</dbReference>
<sequence>MGIRLIVIFILSFWTVYCDVSHLQKPSTHLLTPFASKPSVRETSPVYYTTPGSVHYKANEANLQIKNQDTSIKNDGSYHYSYETENGIAAHENGYVLPAGQDQVDTVAQGSFQWTSPEGKPVLISYVADENGYRPEGDLPTPPPVPAAIQKALDWIAAHPEPTET</sequence>
<dbReference type="Pfam" id="PF00379">
    <property type="entry name" value="Chitin_bind_4"/>
    <property type="match status" value="1"/>
</dbReference>
<feature type="signal peptide" evidence="3">
    <location>
        <begin position="1"/>
        <end position="18"/>
    </location>
</feature>
<gene>
    <name evidence="5" type="primary">LOC108568906</name>
</gene>
<dbReference type="PANTHER" id="PTHR10380:SF173">
    <property type="entry name" value="CUTICULAR PROTEIN 47EF, ISOFORM C-RELATED"/>
    <property type="match status" value="1"/>
</dbReference>
<evidence type="ECO:0000256" key="3">
    <source>
        <dbReference type="SAM" id="SignalP"/>
    </source>
</evidence>
<organism evidence="4 5">
    <name type="scientific">Nicrophorus vespilloides</name>
    <name type="common">Boreal carrion beetle</name>
    <dbReference type="NCBI Taxonomy" id="110193"/>
    <lineage>
        <taxon>Eukaryota</taxon>
        <taxon>Metazoa</taxon>
        <taxon>Ecdysozoa</taxon>
        <taxon>Arthropoda</taxon>
        <taxon>Hexapoda</taxon>
        <taxon>Insecta</taxon>
        <taxon>Pterygota</taxon>
        <taxon>Neoptera</taxon>
        <taxon>Endopterygota</taxon>
        <taxon>Coleoptera</taxon>
        <taxon>Polyphaga</taxon>
        <taxon>Staphyliniformia</taxon>
        <taxon>Silphidae</taxon>
        <taxon>Nicrophorinae</taxon>
        <taxon>Nicrophorus</taxon>
    </lineage>
</organism>